<dbReference type="Proteomes" id="UP000053105">
    <property type="component" value="Unassembled WGS sequence"/>
</dbReference>
<evidence type="ECO:0000313" key="2">
    <source>
        <dbReference type="Proteomes" id="UP000053105"/>
    </source>
</evidence>
<proteinExistence type="predicted"/>
<evidence type="ECO:0000313" key="1">
    <source>
        <dbReference type="EMBL" id="KOX80493.1"/>
    </source>
</evidence>
<keyword evidence="2" id="KW-1185">Reference proteome</keyword>
<name>A0A0M9ACJ3_9HYME</name>
<accession>A0A0M9ACJ3</accession>
<gene>
    <name evidence="1" type="ORF">WN51_12976</name>
</gene>
<sequence length="334" mass="37294">MAKTINESRKVTVNVPKDSDNCGKRSGTCGGNTETDETVQVDCPGTGVSTLETIPPNPCIIDPTRAARPFSLPRGFSLPKTLVLFKAMFSMDISCSIKRVRRHILRRLHTVRVTLGAFRHFVCTNLIDTVMLDLWHSDSQDFESCSLKRSLYSLHQQRVQNSGAVGSSRPRSQRRRRDELGFQLIIEAPPEIVVPTLAAGKFGILKIFHSQGFSIEAKTRCSTTLQQRVCVCHPEICQFARGDVGSNFAEIRGQKIAGQAAKDGSPVRASWFDSRREVKGLVYGTPAGQNSSTWYPFLDGRIKLYLVSQKNTQIMNINRQSCYDDDTLNFTGRF</sequence>
<dbReference type="EMBL" id="KQ435700">
    <property type="protein sequence ID" value="KOX80493.1"/>
    <property type="molecule type" value="Genomic_DNA"/>
</dbReference>
<dbReference type="AlphaFoldDB" id="A0A0M9ACJ3"/>
<reference evidence="1 2" key="1">
    <citation type="submission" date="2015-07" db="EMBL/GenBank/DDBJ databases">
        <title>The genome of Melipona quadrifasciata.</title>
        <authorList>
            <person name="Pan H."/>
            <person name="Kapheim K."/>
        </authorList>
    </citation>
    <scope>NUCLEOTIDE SEQUENCE [LARGE SCALE GENOMIC DNA]</scope>
    <source>
        <strain evidence="1">0111107301</strain>
        <tissue evidence="1">Whole body</tissue>
    </source>
</reference>
<organism evidence="1 2">
    <name type="scientific">Melipona quadrifasciata</name>
    <dbReference type="NCBI Taxonomy" id="166423"/>
    <lineage>
        <taxon>Eukaryota</taxon>
        <taxon>Metazoa</taxon>
        <taxon>Ecdysozoa</taxon>
        <taxon>Arthropoda</taxon>
        <taxon>Hexapoda</taxon>
        <taxon>Insecta</taxon>
        <taxon>Pterygota</taxon>
        <taxon>Neoptera</taxon>
        <taxon>Endopterygota</taxon>
        <taxon>Hymenoptera</taxon>
        <taxon>Apocrita</taxon>
        <taxon>Aculeata</taxon>
        <taxon>Apoidea</taxon>
        <taxon>Anthophila</taxon>
        <taxon>Apidae</taxon>
        <taxon>Melipona</taxon>
    </lineage>
</organism>
<protein>
    <submittedName>
        <fullName evidence="1">Uncharacterized protein</fullName>
    </submittedName>
</protein>
<dbReference type="OrthoDB" id="7699724at2759"/>